<dbReference type="SMART" id="SM00415">
    <property type="entry name" value="HSF"/>
    <property type="match status" value="1"/>
</dbReference>
<dbReference type="PROSITE" id="PS00434">
    <property type="entry name" value="HSF_DOMAIN"/>
    <property type="match status" value="1"/>
</dbReference>
<keyword evidence="5 8" id="KW-0238">DNA-binding</keyword>
<dbReference type="PROSITE" id="PS50110">
    <property type="entry name" value="RESPONSE_REGULATORY"/>
    <property type="match status" value="1"/>
</dbReference>
<dbReference type="STRING" id="1198029.A0A1U7LIP5"/>
<dbReference type="InterPro" id="IPR036388">
    <property type="entry name" value="WH-like_DNA-bd_sf"/>
</dbReference>
<dbReference type="InterPro" id="IPR011006">
    <property type="entry name" value="CheY-like_superfamily"/>
</dbReference>
<comment type="caution">
    <text evidence="12">The sequence shown here is derived from an EMBL/GenBank/DDBJ whole genome shotgun (WGS) entry which is preliminary data.</text>
</comment>
<dbReference type="PIRSF" id="PIRSF002595">
    <property type="entry name" value="RR_SKN7"/>
    <property type="match status" value="1"/>
</dbReference>
<evidence type="ECO:0000256" key="2">
    <source>
        <dbReference type="ARBA" id="ARBA00022553"/>
    </source>
</evidence>
<dbReference type="FunFam" id="3.40.50.2300:FF:000212">
    <property type="entry name" value="Stress response regulator/HFS transcription factor"/>
    <property type="match status" value="1"/>
</dbReference>
<dbReference type="AlphaFoldDB" id="A0A1U7LIP5"/>
<evidence type="ECO:0000256" key="8">
    <source>
        <dbReference type="PIRNR" id="PIRNR002595"/>
    </source>
</evidence>
<feature type="compositionally biased region" description="Basic and acidic residues" evidence="10">
    <location>
        <begin position="522"/>
        <end position="534"/>
    </location>
</feature>
<keyword evidence="13" id="KW-1185">Reference proteome</keyword>
<feature type="compositionally biased region" description="Polar residues" evidence="10">
    <location>
        <begin position="310"/>
        <end position="321"/>
    </location>
</feature>
<evidence type="ECO:0000256" key="7">
    <source>
        <dbReference type="ARBA" id="ARBA00023242"/>
    </source>
</evidence>
<dbReference type="SUPFAM" id="SSF52172">
    <property type="entry name" value="CheY-like"/>
    <property type="match status" value="1"/>
</dbReference>
<comment type="subcellular location">
    <subcellularLocation>
        <location evidence="1 8">Nucleus</location>
    </subcellularLocation>
</comment>
<dbReference type="GO" id="GO:0005634">
    <property type="term" value="C:nucleus"/>
    <property type="evidence" value="ECO:0007669"/>
    <property type="project" value="UniProtKB-SubCell"/>
</dbReference>
<dbReference type="FunFam" id="1.10.10.10:FF:000027">
    <property type="entry name" value="Heat shock transcription factor 1"/>
    <property type="match status" value="1"/>
</dbReference>
<dbReference type="Proteomes" id="UP000186594">
    <property type="component" value="Unassembled WGS sequence"/>
</dbReference>
<dbReference type="PANTHER" id="PTHR45339:SF1">
    <property type="entry name" value="HYBRID SIGNAL TRANSDUCTION HISTIDINE KINASE J"/>
    <property type="match status" value="1"/>
</dbReference>
<dbReference type="GO" id="GO:0000156">
    <property type="term" value="F:phosphorelay response regulator activity"/>
    <property type="evidence" value="ECO:0007669"/>
    <property type="project" value="InterPro"/>
</dbReference>
<dbReference type="InterPro" id="IPR014402">
    <property type="entry name" value="Sig_transdc_resp-reg_Skn7"/>
</dbReference>
<keyword evidence="6 8" id="KW-0804">Transcription</keyword>
<evidence type="ECO:0000259" key="11">
    <source>
        <dbReference type="PROSITE" id="PS50110"/>
    </source>
</evidence>
<protein>
    <recommendedName>
        <fullName evidence="8">Transcription factor</fullName>
    </recommendedName>
</protein>
<dbReference type="InterPro" id="IPR000232">
    <property type="entry name" value="HSF_DNA-bd"/>
</dbReference>
<gene>
    <name evidence="12" type="ORF">NEOLI_001843</name>
</gene>
<keyword evidence="4 8" id="KW-0805">Transcription regulation</keyword>
<name>A0A1U7LIP5_NEOID</name>
<evidence type="ECO:0000256" key="9">
    <source>
        <dbReference type="PROSITE-ProRule" id="PRU00169"/>
    </source>
</evidence>
<evidence type="ECO:0000256" key="5">
    <source>
        <dbReference type="ARBA" id="ARBA00023125"/>
    </source>
</evidence>
<proteinExistence type="predicted"/>
<reference evidence="12 13" key="1">
    <citation type="submission" date="2016-04" db="EMBL/GenBank/DDBJ databases">
        <title>Evolutionary innovation and constraint leading to complex multicellularity in the Ascomycota.</title>
        <authorList>
            <person name="Cisse O."/>
            <person name="Nguyen A."/>
            <person name="Hewitt D.A."/>
            <person name="Jedd G."/>
            <person name="Stajich J.E."/>
        </authorList>
    </citation>
    <scope>NUCLEOTIDE SEQUENCE [LARGE SCALE GENOMIC DNA]</scope>
    <source>
        <strain evidence="12 13">DAH-3</strain>
    </source>
</reference>
<feature type="modified residue" description="4-aspartylphosphate" evidence="9">
    <location>
        <position position="415"/>
    </location>
</feature>
<accession>A0A1U7LIP5</accession>
<dbReference type="PANTHER" id="PTHR45339">
    <property type="entry name" value="HYBRID SIGNAL TRANSDUCTION HISTIDINE KINASE J"/>
    <property type="match status" value="1"/>
</dbReference>
<dbReference type="SUPFAM" id="SSF46785">
    <property type="entry name" value="Winged helix' DNA-binding domain"/>
    <property type="match status" value="1"/>
</dbReference>
<feature type="domain" description="Response regulatory" evidence="11">
    <location>
        <begin position="353"/>
        <end position="480"/>
    </location>
</feature>
<dbReference type="InterPro" id="IPR001789">
    <property type="entry name" value="Sig_transdc_resp-reg_receiver"/>
</dbReference>
<evidence type="ECO:0000256" key="10">
    <source>
        <dbReference type="SAM" id="MobiDB-lite"/>
    </source>
</evidence>
<organism evidence="12 13">
    <name type="scientific">Neolecta irregularis (strain DAH-3)</name>
    <dbReference type="NCBI Taxonomy" id="1198029"/>
    <lineage>
        <taxon>Eukaryota</taxon>
        <taxon>Fungi</taxon>
        <taxon>Dikarya</taxon>
        <taxon>Ascomycota</taxon>
        <taxon>Taphrinomycotina</taxon>
        <taxon>Neolectales</taxon>
        <taxon>Neolectaceae</taxon>
        <taxon>Neolecta</taxon>
    </lineage>
</organism>
<sequence>MLEESEYAHIVRWSDGGDSFIVLDTNEFTKAILPRHFKHSNFASFVRQLNKYDFHKVRNNEEGGINPYGEGAWEFRHPDFQVHNKDLLDNIKASPRRHSTLTFPQRKAPAQRKIQMDEPATHQINILQQQVDTLTKLQSHMNAHLQGLSKNYQSVISEMLTFQRNMVAQDQVMQNLIQYLVNLEGDQQKTVGGARGESSSPTGPFIPSEQARKLISSYTEVTKASFEQMNELSRRAQSIGPPSGVSSPESRRQSDYLGENDFRVLSSSRTKSRQQCVPVSQSDNRTQNLDGGLRVFTVGHLAPRRHEDVSTSLEHSNSASMPMSHFTDGESRNCNSLRVTRSTFIPGWAVPPRVLLVEDDAVCRRLSSKFLQVFGCEIDLAVGFLTYLFILTTKVDGVSAVNKMNFAKYDLVLMDIVMPNLDGVSATSLIRQFDPLTPIISMTSNVQSGDVMTYFSHGMNDILPKPFTKDGLLGMLEKHLIHLKTIKDMQNVPRNPSTIDNNPRITETEDEISSPSNHSPKKSQEKPSRHDQSHMDNASIPSPYNENHFGHSDSHSNASHLNSPFSFTDSDYLHMLSGMMGPAINPPTPLAGLRRSASQMEDLALPFSANTMDKKPRLDQPMV</sequence>
<keyword evidence="3" id="KW-0902">Two-component regulatory system</keyword>
<dbReference type="OrthoDB" id="424572at2759"/>
<feature type="region of interest" description="Disordered" evidence="10">
    <location>
        <begin position="233"/>
        <end position="258"/>
    </location>
</feature>
<dbReference type="SMART" id="SM00448">
    <property type="entry name" value="REC"/>
    <property type="match status" value="1"/>
</dbReference>
<evidence type="ECO:0000313" key="13">
    <source>
        <dbReference type="Proteomes" id="UP000186594"/>
    </source>
</evidence>
<dbReference type="GO" id="GO:0043565">
    <property type="term" value="F:sequence-specific DNA binding"/>
    <property type="evidence" value="ECO:0007669"/>
    <property type="project" value="InterPro"/>
</dbReference>
<keyword evidence="2 9" id="KW-0597">Phosphoprotein</keyword>
<dbReference type="Gene3D" id="3.40.50.2300">
    <property type="match status" value="1"/>
</dbReference>
<dbReference type="CDD" id="cd17546">
    <property type="entry name" value="REC_hyHK_CKI1_RcsC-like"/>
    <property type="match status" value="1"/>
</dbReference>
<evidence type="ECO:0000256" key="1">
    <source>
        <dbReference type="ARBA" id="ARBA00004123"/>
    </source>
</evidence>
<evidence type="ECO:0000313" key="12">
    <source>
        <dbReference type="EMBL" id="OLL22498.1"/>
    </source>
</evidence>
<dbReference type="GO" id="GO:0001228">
    <property type="term" value="F:DNA-binding transcription activator activity, RNA polymerase II-specific"/>
    <property type="evidence" value="ECO:0007669"/>
    <property type="project" value="UniProtKB-ARBA"/>
</dbReference>
<dbReference type="Pfam" id="PF00072">
    <property type="entry name" value="Response_reg"/>
    <property type="match status" value="1"/>
</dbReference>
<dbReference type="EMBL" id="LXFE01003117">
    <property type="protein sequence ID" value="OLL22498.1"/>
    <property type="molecule type" value="Genomic_DNA"/>
</dbReference>
<dbReference type="OMA" id="TNVDPGW"/>
<dbReference type="Pfam" id="PF00447">
    <property type="entry name" value="HSF_DNA-bind"/>
    <property type="match status" value="1"/>
</dbReference>
<dbReference type="InterPro" id="IPR036390">
    <property type="entry name" value="WH_DNA-bd_sf"/>
</dbReference>
<evidence type="ECO:0000256" key="6">
    <source>
        <dbReference type="ARBA" id="ARBA00023163"/>
    </source>
</evidence>
<keyword evidence="7 8" id="KW-0539">Nucleus</keyword>
<feature type="region of interest" description="Disordered" evidence="10">
    <location>
        <begin position="491"/>
        <end position="557"/>
    </location>
</feature>
<dbReference type="Gene3D" id="1.10.10.10">
    <property type="entry name" value="Winged helix-like DNA-binding domain superfamily/Winged helix DNA-binding domain"/>
    <property type="match status" value="1"/>
</dbReference>
<evidence type="ECO:0000256" key="4">
    <source>
        <dbReference type="ARBA" id="ARBA00023015"/>
    </source>
</evidence>
<feature type="compositionally biased region" description="Polar residues" evidence="10">
    <location>
        <begin position="492"/>
        <end position="505"/>
    </location>
</feature>
<feature type="region of interest" description="Disordered" evidence="10">
    <location>
        <begin position="266"/>
        <end position="285"/>
    </location>
</feature>
<feature type="region of interest" description="Disordered" evidence="10">
    <location>
        <begin position="307"/>
        <end position="328"/>
    </location>
</feature>
<dbReference type="PRINTS" id="PR00056">
    <property type="entry name" value="HSFDOMAIN"/>
</dbReference>
<feature type="compositionally biased region" description="Polar residues" evidence="10">
    <location>
        <begin position="535"/>
        <end position="545"/>
    </location>
</feature>
<evidence type="ECO:0000256" key="3">
    <source>
        <dbReference type="ARBA" id="ARBA00023012"/>
    </source>
</evidence>